<accession>A0ACC2Q973</accession>
<keyword evidence="2" id="KW-1185">Reference proteome</keyword>
<evidence type="ECO:0000313" key="2">
    <source>
        <dbReference type="Proteomes" id="UP001231649"/>
    </source>
</evidence>
<gene>
    <name evidence="1" type="ORF">PYW08_010107</name>
</gene>
<dbReference type="Proteomes" id="UP001231649">
    <property type="component" value="Chromosome 25"/>
</dbReference>
<reference evidence="1" key="1">
    <citation type="submission" date="2023-03" db="EMBL/GenBank/DDBJ databases">
        <title>Chromosome-level genomes of two armyworms, Mythimna separata and Mythimna loreyi, provide insights into the biosynthesis and reception of sex pheromones.</title>
        <authorList>
            <person name="Zhao H."/>
        </authorList>
    </citation>
    <scope>NUCLEOTIDE SEQUENCE</scope>
    <source>
        <strain evidence="1">BeijingLab</strain>
    </source>
</reference>
<sequence length="263" mass="30714">MQSELARVHVLYSQVCVSLRNLFDCFLKKEYLEKNNLESIDYKNPRNFLLIEDVYYGANAINTLLTDKRLTSEQIHLFQTRCIQFFIEACDQIIQRFPISNNPLKDLGAFSPENVKKGDLSSIVPICRQFPNLIDNNNYQSIDTEWRLLRNTKEIASFSEKTEEFWASIGSMKYGDGTLIFENICSFVFKMLCLPHSSANVERIFSSINLMKAKQRNKLSTESIIGLLHTKRVITENNQSCYNFNIENKIFEKISTKKWYEDH</sequence>
<name>A0ACC2Q973_9NEOP</name>
<proteinExistence type="predicted"/>
<evidence type="ECO:0000313" key="1">
    <source>
        <dbReference type="EMBL" id="KAJ8708725.1"/>
    </source>
</evidence>
<comment type="caution">
    <text evidence="1">The sequence shown here is derived from an EMBL/GenBank/DDBJ whole genome shotgun (WGS) entry which is preliminary data.</text>
</comment>
<dbReference type="EMBL" id="CM056801">
    <property type="protein sequence ID" value="KAJ8708725.1"/>
    <property type="molecule type" value="Genomic_DNA"/>
</dbReference>
<organism evidence="1 2">
    <name type="scientific">Mythimna loreyi</name>
    <dbReference type="NCBI Taxonomy" id="667449"/>
    <lineage>
        <taxon>Eukaryota</taxon>
        <taxon>Metazoa</taxon>
        <taxon>Ecdysozoa</taxon>
        <taxon>Arthropoda</taxon>
        <taxon>Hexapoda</taxon>
        <taxon>Insecta</taxon>
        <taxon>Pterygota</taxon>
        <taxon>Neoptera</taxon>
        <taxon>Endopterygota</taxon>
        <taxon>Lepidoptera</taxon>
        <taxon>Glossata</taxon>
        <taxon>Ditrysia</taxon>
        <taxon>Noctuoidea</taxon>
        <taxon>Noctuidae</taxon>
        <taxon>Noctuinae</taxon>
        <taxon>Hadenini</taxon>
        <taxon>Mythimna</taxon>
    </lineage>
</organism>
<protein>
    <submittedName>
        <fullName evidence="1">Uncharacterized protein</fullName>
    </submittedName>
</protein>